<dbReference type="PANTHER" id="PTHR45913:SF5">
    <property type="entry name" value="GENERAL TRANSCRIPTION FACTOR II-I REPEAT DOMAIN-CONTAINING PROTEIN 2A-LIKE PROTEIN"/>
    <property type="match status" value="1"/>
</dbReference>
<proteinExistence type="predicted"/>
<dbReference type="Proteomes" id="UP001165289">
    <property type="component" value="Unassembled WGS sequence"/>
</dbReference>
<dbReference type="InterPro" id="IPR040647">
    <property type="entry name" value="SPIN-DOC_Znf-C2H2"/>
</dbReference>
<evidence type="ECO:0000259" key="1">
    <source>
        <dbReference type="Pfam" id="PF18658"/>
    </source>
</evidence>
<keyword evidence="3" id="KW-1185">Reference proteome</keyword>
<evidence type="ECO:0000313" key="3">
    <source>
        <dbReference type="Proteomes" id="UP001165289"/>
    </source>
</evidence>
<organism evidence="2 3">
    <name type="scientific">Oopsacas minuta</name>
    <dbReference type="NCBI Taxonomy" id="111878"/>
    <lineage>
        <taxon>Eukaryota</taxon>
        <taxon>Metazoa</taxon>
        <taxon>Porifera</taxon>
        <taxon>Hexactinellida</taxon>
        <taxon>Hexasterophora</taxon>
        <taxon>Lyssacinosida</taxon>
        <taxon>Leucopsacidae</taxon>
        <taxon>Oopsacas</taxon>
    </lineage>
</organism>
<protein>
    <submittedName>
        <fullName evidence="2">General transcription factor II-I repeat domain-containing protein 2-like</fullName>
    </submittedName>
</protein>
<name>A0AAV7K2G9_9METZ</name>
<accession>A0AAV7K2G9</accession>
<reference evidence="2 3" key="1">
    <citation type="journal article" date="2023" name="BMC Biol.">
        <title>The compact genome of the sponge Oopsacas minuta (Hexactinellida) is lacking key metazoan core genes.</title>
        <authorList>
            <person name="Santini S."/>
            <person name="Schenkelaars Q."/>
            <person name="Jourda C."/>
            <person name="Duchesne M."/>
            <person name="Belahbib H."/>
            <person name="Rocher C."/>
            <person name="Selva M."/>
            <person name="Riesgo A."/>
            <person name="Vervoort M."/>
            <person name="Leys S.P."/>
            <person name="Kodjabachian L."/>
            <person name="Le Bivic A."/>
            <person name="Borchiellini C."/>
            <person name="Claverie J.M."/>
            <person name="Renard E."/>
        </authorList>
    </citation>
    <scope>NUCLEOTIDE SEQUENCE [LARGE SCALE GENOMIC DNA]</scope>
    <source>
        <strain evidence="2">SPO-2</strain>
    </source>
</reference>
<dbReference type="Pfam" id="PF18658">
    <property type="entry name" value="zf-C2H2_12"/>
    <property type="match status" value="1"/>
</dbReference>
<gene>
    <name evidence="2" type="ORF">LOD99_2273</name>
</gene>
<evidence type="ECO:0000313" key="2">
    <source>
        <dbReference type="EMBL" id="KAI6655438.1"/>
    </source>
</evidence>
<dbReference type="PANTHER" id="PTHR45913">
    <property type="entry name" value="EPM2A-INTERACTING PROTEIN 1"/>
    <property type="match status" value="1"/>
</dbReference>
<dbReference type="EMBL" id="JAKMXF010000199">
    <property type="protein sequence ID" value="KAI6655438.1"/>
    <property type="molecule type" value="Genomic_DNA"/>
</dbReference>
<feature type="domain" description="SPIN-DOC-like zinc-finger" evidence="1">
    <location>
        <begin position="20"/>
        <end position="64"/>
    </location>
</feature>
<comment type="caution">
    <text evidence="2">The sequence shown here is derived from an EMBL/GenBank/DDBJ whole genome shotgun (WGS) entry which is preliminary data.</text>
</comment>
<dbReference type="AlphaFoldDB" id="A0AAV7K2G9"/>
<sequence>MASRPLKKRKVADEGRIFKQEWTIQYIFIEEKGKPICLICNQSVNLMKVSNISRHYDTMHKDEFEELHDEARKPRLDKLMKALKRQLDSLFKPTIDKEKAMLSSYIVSQKNVEKCKPFSDGEFVKECLVACAMELCP</sequence>